<dbReference type="AlphaFoldDB" id="A0A6C0CIJ1"/>
<evidence type="ECO:0000256" key="1">
    <source>
        <dbReference type="SAM" id="Phobius"/>
    </source>
</evidence>
<evidence type="ECO:0000313" key="2">
    <source>
        <dbReference type="EMBL" id="QHT03474.1"/>
    </source>
</evidence>
<keyword evidence="1" id="KW-0812">Transmembrane</keyword>
<feature type="transmembrane region" description="Helical" evidence="1">
    <location>
        <begin position="21"/>
        <end position="43"/>
    </location>
</feature>
<proteinExistence type="predicted"/>
<accession>A0A6C0CIJ1</accession>
<organism evidence="2">
    <name type="scientific">viral metagenome</name>
    <dbReference type="NCBI Taxonomy" id="1070528"/>
    <lineage>
        <taxon>unclassified sequences</taxon>
        <taxon>metagenomes</taxon>
        <taxon>organismal metagenomes</taxon>
    </lineage>
</organism>
<keyword evidence="1" id="KW-0472">Membrane</keyword>
<sequence length="553" mass="56968">MSTRSARRQPPPPPKKSRVGLIILIIAIIVVIIIVIIVIILVVRSRSSSTTTCTTSADCATGKVCSSGTCVTGTACTTNANCGTGQICNTTSGICVAGCVDNAGCGTGKVCSSGQCVNGCTSNANCASGQICTAGQCVTSTACTTNSQCPSGKVCDTVGGICVACNTNAECSGATPACVNKTCLACAVNADCPAANPICTSSNTCIECNGNADCSGNTIYSNQGLNICNNNLCVGCQTNGDCTSPATCVSSFCCDPSPPVLTYAVSNVLQTSNSNGTGSFTGTFSYVQAPTSVTYKVFVACILSNLTMSISGNTMSVTVFNTTQYPLKVGQYIFHPSIVGFPKITALGTGVGGAGTYTIDGPAQTLVSGSGSVSLQQYYISPVAQPTATSPQSFTITHADLGRPIEPNSGYFFGIELNVTCGTTVNTVKSNWGYSGTANFSVGQYPIYSFAPSTIDLFPNTFTVSGGANGFNTDPTVQMYISKWSTNSPPLMGLIDGTLIDRAVPKVNNVFAFLYPCPFASLTKTPGQTFYAGFKPWGPTTFFNWQEFSAVAP</sequence>
<keyword evidence="1" id="KW-1133">Transmembrane helix</keyword>
<protein>
    <submittedName>
        <fullName evidence="2">Uncharacterized protein</fullName>
    </submittedName>
</protein>
<dbReference type="EMBL" id="MN739412">
    <property type="protein sequence ID" value="QHT03474.1"/>
    <property type="molecule type" value="Genomic_DNA"/>
</dbReference>
<name>A0A6C0CIJ1_9ZZZZ</name>
<reference evidence="2" key="1">
    <citation type="journal article" date="2020" name="Nature">
        <title>Giant virus diversity and host interactions through global metagenomics.</title>
        <authorList>
            <person name="Schulz F."/>
            <person name="Roux S."/>
            <person name="Paez-Espino D."/>
            <person name="Jungbluth S."/>
            <person name="Walsh D.A."/>
            <person name="Denef V.J."/>
            <person name="McMahon K.D."/>
            <person name="Konstantinidis K.T."/>
            <person name="Eloe-Fadrosh E.A."/>
            <person name="Kyrpides N.C."/>
            <person name="Woyke T."/>
        </authorList>
    </citation>
    <scope>NUCLEOTIDE SEQUENCE</scope>
    <source>
        <strain evidence="2">GVMAG-M-3300021079-18</strain>
    </source>
</reference>